<dbReference type="Proteomes" id="UP000565745">
    <property type="component" value="Unassembled WGS sequence"/>
</dbReference>
<protein>
    <submittedName>
        <fullName evidence="9">Cytochrome c556</fullName>
    </submittedName>
</protein>
<evidence type="ECO:0000256" key="7">
    <source>
        <dbReference type="PIRSR" id="PIRSR000027-2"/>
    </source>
</evidence>
<proteinExistence type="predicted"/>
<feature type="chain" id="PRO_5030986772" evidence="8">
    <location>
        <begin position="25"/>
        <end position="156"/>
    </location>
</feature>
<evidence type="ECO:0000313" key="10">
    <source>
        <dbReference type="Proteomes" id="UP000565745"/>
    </source>
</evidence>
<reference evidence="9 10" key="1">
    <citation type="submission" date="2020-08" db="EMBL/GenBank/DDBJ databases">
        <title>Genomic Encyclopedia of Type Strains, Phase IV (KMG-IV): sequencing the most valuable type-strain genomes for metagenomic binning, comparative biology and taxonomic classification.</title>
        <authorList>
            <person name="Goeker M."/>
        </authorList>
    </citation>
    <scope>NUCLEOTIDE SEQUENCE [LARGE SCALE GENOMIC DNA]</scope>
    <source>
        <strain evidence="9 10">DSM 101015</strain>
    </source>
</reference>
<evidence type="ECO:0000313" key="9">
    <source>
        <dbReference type="EMBL" id="MBB4173711.1"/>
    </source>
</evidence>
<comment type="caution">
    <text evidence="9">The sequence shown here is derived from an EMBL/GenBank/DDBJ whole genome shotgun (WGS) entry which is preliminary data.</text>
</comment>
<feature type="binding site" description="covalent" evidence="7">
    <location>
        <position position="144"/>
    </location>
    <ligand>
        <name>heme c</name>
        <dbReference type="ChEBI" id="CHEBI:61717"/>
    </ligand>
</feature>
<keyword evidence="3 6" id="KW-0479">Metal-binding</keyword>
<keyword evidence="5 6" id="KW-0408">Iron</keyword>
<evidence type="ECO:0000256" key="4">
    <source>
        <dbReference type="ARBA" id="ARBA00022982"/>
    </source>
</evidence>
<organism evidence="9 10">
    <name type="scientific">Sulfitobacter noctilucicola</name>
    <dbReference type="NCBI Taxonomy" id="1342301"/>
    <lineage>
        <taxon>Bacteria</taxon>
        <taxon>Pseudomonadati</taxon>
        <taxon>Pseudomonadota</taxon>
        <taxon>Alphaproteobacteria</taxon>
        <taxon>Rhodobacterales</taxon>
        <taxon>Roseobacteraceae</taxon>
        <taxon>Sulfitobacter</taxon>
    </lineage>
</organism>
<gene>
    <name evidence="9" type="ORF">GGR93_001484</name>
</gene>
<evidence type="ECO:0000256" key="5">
    <source>
        <dbReference type="ARBA" id="ARBA00023004"/>
    </source>
</evidence>
<dbReference type="RefSeq" id="WP_025057466.1">
    <property type="nucleotide sequence ID" value="NZ_JACIFU010000002.1"/>
</dbReference>
<feature type="binding site" description="covalent" evidence="7">
    <location>
        <position position="147"/>
    </location>
    <ligand>
        <name>heme c</name>
        <dbReference type="ChEBI" id="CHEBI:61717"/>
    </ligand>
</feature>
<dbReference type="InterPro" id="IPR012127">
    <property type="entry name" value="Cyt_c_prime"/>
</dbReference>
<dbReference type="PRINTS" id="PR00608">
    <property type="entry name" value="CYTCHROMECII"/>
</dbReference>
<evidence type="ECO:0000256" key="3">
    <source>
        <dbReference type="ARBA" id="ARBA00022723"/>
    </source>
</evidence>
<accession>A0A7W6M791</accession>
<dbReference type="InterPro" id="IPR015984">
    <property type="entry name" value="Cyt_c_prime_subgr"/>
</dbReference>
<dbReference type="GO" id="GO:0009055">
    <property type="term" value="F:electron transfer activity"/>
    <property type="evidence" value="ECO:0007669"/>
    <property type="project" value="InterPro"/>
</dbReference>
<comment type="PTM">
    <text evidence="7">Binds 1 heme group per subunit.</text>
</comment>
<dbReference type="GO" id="GO:0022900">
    <property type="term" value="P:electron transport chain"/>
    <property type="evidence" value="ECO:0007669"/>
    <property type="project" value="InterPro"/>
</dbReference>
<dbReference type="AlphaFoldDB" id="A0A7W6M791"/>
<feature type="signal peptide" evidence="8">
    <location>
        <begin position="1"/>
        <end position="24"/>
    </location>
</feature>
<dbReference type="OrthoDB" id="7596534at2"/>
<dbReference type="GO" id="GO:0020037">
    <property type="term" value="F:heme binding"/>
    <property type="evidence" value="ECO:0007669"/>
    <property type="project" value="InterPro"/>
</dbReference>
<dbReference type="InterPro" id="IPR010980">
    <property type="entry name" value="Cyt_c/b562"/>
</dbReference>
<sequence>MDTFTKITAILGLGAALVATTVFADSHAAENPAVAARHHQMQMVGYHIGVLGGIAKGEMEYDAEMVSAAASNLAALARMERATLWVAGTEQGAVEGSRAKAEIWSDPDGFAKKFDDLATAATALVDAGDAAAVGAGMGALGGSCKACHEAFRGPKN</sequence>
<keyword evidence="8" id="KW-0732">Signal</keyword>
<dbReference type="InterPro" id="IPR002321">
    <property type="entry name" value="Cyt_c_II"/>
</dbReference>
<dbReference type="Pfam" id="PF01322">
    <property type="entry name" value="Cytochrom_C_2"/>
    <property type="match status" value="1"/>
</dbReference>
<evidence type="ECO:0000256" key="6">
    <source>
        <dbReference type="PIRSR" id="PIRSR000027-1"/>
    </source>
</evidence>
<evidence type="ECO:0000256" key="8">
    <source>
        <dbReference type="SAM" id="SignalP"/>
    </source>
</evidence>
<dbReference type="SUPFAM" id="SSF47175">
    <property type="entry name" value="Cytochromes"/>
    <property type="match status" value="1"/>
</dbReference>
<keyword evidence="1" id="KW-0813">Transport</keyword>
<feature type="binding site" description="axial binding residue" evidence="6">
    <location>
        <position position="148"/>
    </location>
    <ligand>
        <name>heme c</name>
        <dbReference type="ChEBI" id="CHEBI:61717"/>
    </ligand>
    <ligandPart>
        <name>Fe</name>
        <dbReference type="ChEBI" id="CHEBI:18248"/>
    </ligandPart>
</feature>
<dbReference type="PIRSF" id="PIRSF000027">
    <property type="entry name" value="Cytc_c_prime"/>
    <property type="match status" value="1"/>
</dbReference>
<dbReference type="GO" id="GO:0042597">
    <property type="term" value="C:periplasmic space"/>
    <property type="evidence" value="ECO:0007669"/>
    <property type="project" value="InterPro"/>
</dbReference>
<dbReference type="Gene3D" id="1.20.120.10">
    <property type="entry name" value="Cytochrome c/b562"/>
    <property type="match status" value="1"/>
</dbReference>
<dbReference type="PROSITE" id="PS51009">
    <property type="entry name" value="CYTCII"/>
    <property type="match status" value="1"/>
</dbReference>
<evidence type="ECO:0000256" key="1">
    <source>
        <dbReference type="ARBA" id="ARBA00022448"/>
    </source>
</evidence>
<keyword evidence="10" id="KW-1185">Reference proteome</keyword>
<name>A0A7W6M791_9RHOB</name>
<dbReference type="GO" id="GO:0005506">
    <property type="term" value="F:iron ion binding"/>
    <property type="evidence" value="ECO:0007669"/>
    <property type="project" value="InterPro"/>
</dbReference>
<dbReference type="EMBL" id="JACIFU010000002">
    <property type="protein sequence ID" value="MBB4173711.1"/>
    <property type="molecule type" value="Genomic_DNA"/>
</dbReference>
<keyword evidence="2 7" id="KW-0349">Heme</keyword>
<evidence type="ECO:0000256" key="2">
    <source>
        <dbReference type="ARBA" id="ARBA00022617"/>
    </source>
</evidence>
<keyword evidence="4" id="KW-0249">Electron transport</keyword>